<dbReference type="Pfam" id="PF04397">
    <property type="entry name" value="LytTR"/>
    <property type="match status" value="1"/>
</dbReference>
<dbReference type="SUPFAM" id="SSF52172">
    <property type="entry name" value="CheY-like"/>
    <property type="match status" value="1"/>
</dbReference>
<organism evidence="4 5">
    <name type="scientific">Parabacteroides segnis</name>
    <dbReference type="NCBI Taxonomy" id="2763058"/>
    <lineage>
        <taxon>Bacteria</taxon>
        <taxon>Pseudomonadati</taxon>
        <taxon>Bacteroidota</taxon>
        <taxon>Bacteroidia</taxon>
        <taxon>Bacteroidales</taxon>
        <taxon>Tannerellaceae</taxon>
        <taxon>Parabacteroides</taxon>
    </lineage>
</organism>
<evidence type="ECO:0000259" key="2">
    <source>
        <dbReference type="PROSITE" id="PS50110"/>
    </source>
</evidence>
<name>A0ABR7DXA7_9BACT</name>
<comment type="caution">
    <text evidence="4">The sequence shown here is derived from an EMBL/GenBank/DDBJ whole genome shotgun (WGS) entry which is preliminary data.</text>
</comment>
<dbReference type="SMART" id="SM00850">
    <property type="entry name" value="LytTR"/>
    <property type="match status" value="1"/>
</dbReference>
<dbReference type="PANTHER" id="PTHR37299:SF1">
    <property type="entry name" value="STAGE 0 SPORULATION PROTEIN A HOMOLOG"/>
    <property type="match status" value="1"/>
</dbReference>
<protein>
    <submittedName>
        <fullName evidence="4">Response regulator transcription factor</fullName>
    </submittedName>
</protein>
<evidence type="ECO:0000313" key="4">
    <source>
        <dbReference type="EMBL" id="MBC5642132.1"/>
    </source>
</evidence>
<dbReference type="PROSITE" id="PS50930">
    <property type="entry name" value="HTH_LYTTR"/>
    <property type="match status" value="1"/>
</dbReference>
<feature type="domain" description="HTH LytTR-type" evidence="3">
    <location>
        <begin position="130"/>
        <end position="197"/>
    </location>
</feature>
<dbReference type="InterPro" id="IPR007492">
    <property type="entry name" value="LytTR_DNA-bd_dom"/>
</dbReference>
<dbReference type="Gene3D" id="2.40.50.1020">
    <property type="entry name" value="LytTr DNA-binding domain"/>
    <property type="match status" value="1"/>
</dbReference>
<dbReference type="Proteomes" id="UP000644010">
    <property type="component" value="Unassembled WGS sequence"/>
</dbReference>
<sequence>MNIKCIITDDEPVARQGLQSYVEKVNFLTLTGVCEDAIQLNTLLKTEQPDLLFLDIEMPYLSGLDLLATLTNPPKVIITSAYEQYALKGYELDVTDYLLKPISFERFLKAVNKVHDLLQKEVPVEVKDFFFVKSDKQMKKVFFKDILFVEGLENYISIYTLKEKILVHSTMKNIINSLPEESFIQTHRSYIVNVNHVNLVEGNVLNVAGHEIPVARNCRDAVFASIIKNPL</sequence>
<dbReference type="InterPro" id="IPR011006">
    <property type="entry name" value="CheY-like_superfamily"/>
</dbReference>
<gene>
    <name evidence="4" type="ORF">H8S77_04455</name>
</gene>
<dbReference type="InterPro" id="IPR046947">
    <property type="entry name" value="LytR-like"/>
</dbReference>
<evidence type="ECO:0000259" key="3">
    <source>
        <dbReference type="PROSITE" id="PS50930"/>
    </source>
</evidence>
<feature type="domain" description="Response regulatory" evidence="2">
    <location>
        <begin position="4"/>
        <end position="115"/>
    </location>
</feature>
<feature type="modified residue" description="4-aspartylphosphate" evidence="1">
    <location>
        <position position="55"/>
    </location>
</feature>
<keyword evidence="5" id="KW-1185">Reference proteome</keyword>
<reference evidence="4 5" key="1">
    <citation type="submission" date="2020-08" db="EMBL/GenBank/DDBJ databases">
        <title>Genome public.</title>
        <authorList>
            <person name="Liu C."/>
            <person name="Sun Q."/>
        </authorList>
    </citation>
    <scope>NUCLEOTIDE SEQUENCE [LARGE SCALE GENOMIC DNA]</scope>
    <source>
        <strain evidence="4 5">BX2</strain>
    </source>
</reference>
<proteinExistence type="predicted"/>
<dbReference type="PROSITE" id="PS50110">
    <property type="entry name" value="RESPONSE_REGULATORY"/>
    <property type="match status" value="1"/>
</dbReference>
<keyword evidence="1" id="KW-0597">Phosphoprotein</keyword>
<evidence type="ECO:0000313" key="5">
    <source>
        <dbReference type="Proteomes" id="UP000644010"/>
    </source>
</evidence>
<dbReference type="Pfam" id="PF00072">
    <property type="entry name" value="Response_reg"/>
    <property type="match status" value="1"/>
</dbReference>
<evidence type="ECO:0000256" key="1">
    <source>
        <dbReference type="PROSITE-ProRule" id="PRU00169"/>
    </source>
</evidence>
<dbReference type="InterPro" id="IPR001789">
    <property type="entry name" value="Sig_transdc_resp-reg_receiver"/>
</dbReference>
<accession>A0ABR7DXA7</accession>
<dbReference type="RefSeq" id="WP_186958429.1">
    <property type="nucleotide sequence ID" value="NZ_JACOOI010000003.1"/>
</dbReference>
<dbReference type="SMART" id="SM00448">
    <property type="entry name" value="REC"/>
    <property type="match status" value="1"/>
</dbReference>
<dbReference type="Gene3D" id="3.40.50.2300">
    <property type="match status" value="1"/>
</dbReference>
<dbReference type="PANTHER" id="PTHR37299">
    <property type="entry name" value="TRANSCRIPTIONAL REGULATOR-RELATED"/>
    <property type="match status" value="1"/>
</dbReference>
<dbReference type="EMBL" id="JACOOI010000003">
    <property type="protein sequence ID" value="MBC5642132.1"/>
    <property type="molecule type" value="Genomic_DNA"/>
</dbReference>